<comment type="caution">
    <text evidence="1">The sequence shown here is derived from an EMBL/GenBank/DDBJ whole genome shotgun (WGS) entry which is preliminary data.</text>
</comment>
<dbReference type="AlphaFoldDB" id="A0A2I0JBS8"/>
<reference evidence="1 2" key="1">
    <citation type="submission" date="2017-11" db="EMBL/GenBank/DDBJ databases">
        <title>De-novo sequencing of pomegranate (Punica granatum L.) genome.</title>
        <authorList>
            <person name="Akparov Z."/>
            <person name="Amiraslanov A."/>
            <person name="Hajiyeva S."/>
            <person name="Abbasov M."/>
            <person name="Kaur K."/>
            <person name="Hamwieh A."/>
            <person name="Solovyev V."/>
            <person name="Salamov A."/>
            <person name="Braich B."/>
            <person name="Kosarev P."/>
            <person name="Mahmoud A."/>
            <person name="Hajiyev E."/>
            <person name="Babayeva S."/>
            <person name="Izzatullayeva V."/>
            <person name="Mammadov A."/>
            <person name="Mammadov A."/>
            <person name="Sharifova S."/>
            <person name="Ojaghi J."/>
            <person name="Eynullazada K."/>
            <person name="Bayramov B."/>
            <person name="Abdulazimova A."/>
            <person name="Shahmuradov I."/>
        </authorList>
    </citation>
    <scope>NUCLEOTIDE SEQUENCE [LARGE SCALE GENOMIC DNA]</scope>
    <source>
        <strain evidence="2">cv. AG2017</strain>
        <tissue evidence="1">Leaf</tissue>
    </source>
</reference>
<evidence type="ECO:0000313" key="1">
    <source>
        <dbReference type="EMBL" id="PKI53106.1"/>
    </source>
</evidence>
<name>A0A2I0JBS8_PUNGR</name>
<organism evidence="1 2">
    <name type="scientific">Punica granatum</name>
    <name type="common">Pomegranate</name>
    <dbReference type="NCBI Taxonomy" id="22663"/>
    <lineage>
        <taxon>Eukaryota</taxon>
        <taxon>Viridiplantae</taxon>
        <taxon>Streptophyta</taxon>
        <taxon>Embryophyta</taxon>
        <taxon>Tracheophyta</taxon>
        <taxon>Spermatophyta</taxon>
        <taxon>Magnoliopsida</taxon>
        <taxon>eudicotyledons</taxon>
        <taxon>Gunneridae</taxon>
        <taxon>Pentapetalae</taxon>
        <taxon>rosids</taxon>
        <taxon>malvids</taxon>
        <taxon>Myrtales</taxon>
        <taxon>Lythraceae</taxon>
        <taxon>Punica</taxon>
    </lineage>
</organism>
<dbReference type="Proteomes" id="UP000233551">
    <property type="component" value="Unassembled WGS sequence"/>
</dbReference>
<keyword evidence="2" id="KW-1185">Reference proteome</keyword>
<protein>
    <submittedName>
        <fullName evidence="1">Uncharacterized protein</fullName>
    </submittedName>
</protein>
<accession>A0A2I0JBS8</accession>
<evidence type="ECO:0000313" key="2">
    <source>
        <dbReference type="Proteomes" id="UP000233551"/>
    </source>
</evidence>
<dbReference type="EMBL" id="PGOL01001882">
    <property type="protein sequence ID" value="PKI53106.1"/>
    <property type="molecule type" value="Genomic_DNA"/>
</dbReference>
<proteinExistence type="predicted"/>
<sequence length="76" mass="8354">MARVGLLGGVPVQPGNCGASDRKKKTKIERRKRVVRTGALTSHGDFRAEGVRRAEGKQDELPAFLVCEMRECGRES</sequence>
<gene>
    <name evidence="1" type="ORF">CRG98_026511</name>
</gene>